<proteinExistence type="predicted"/>
<comment type="caution">
    <text evidence="5">The sequence shown here is derived from an EMBL/GenBank/DDBJ whole genome shotgun (WGS) entry which is preliminary data.</text>
</comment>
<dbReference type="GO" id="GO:0043565">
    <property type="term" value="F:sequence-specific DNA binding"/>
    <property type="evidence" value="ECO:0007669"/>
    <property type="project" value="InterPro"/>
</dbReference>
<dbReference type="InterPro" id="IPR018060">
    <property type="entry name" value="HTH_AraC"/>
</dbReference>
<keyword evidence="3" id="KW-0804">Transcription</keyword>
<keyword evidence="1" id="KW-0805">Transcription regulation</keyword>
<keyword evidence="2" id="KW-0238">DNA-binding</keyword>
<gene>
    <name evidence="5" type="ORF">FYJ84_11045</name>
</gene>
<dbReference type="Gene3D" id="1.10.10.60">
    <property type="entry name" value="Homeodomain-like"/>
    <property type="match status" value="2"/>
</dbReference>
<evidence type="ECO:0000256" key="2">
    <source>
        <dbReference type="ARBA" id="ARBA00023125"/>
    </source>
</evidence>
<evidence type="ECO:0000256" key="1">
    <source>
        <dbReference type="ARBA" id="ARBA00023015"/>
    </source>
</evidence>
<protein>
    <submittedName>
        <fullName evidence="5">AraC family transcriptional regulator</fullName>
    </submittedName>
</protein>
<reference evidence="5 6" key="1">
    <citation type="submission" date="2019-08" db="EMBL/GenBank/DDBJ databases">
        <title>In-depth cultivation of the pig gut microbiome towards novel bacterial diversity and tailored functional studies.</title>
        <authorList>
            <person name="Wylensek D."/>
            <person name="Hitch T.C.A."/>
            <person name="Clavel T."/>
        </authorList>
    </citation>
    <scope>NUCLEOTIDE SEQUENCE [LARGE SCALE GENOMIC DNA]</scope>
    <source>
        <strain evidence="5 6">WCA-693-APC-5D-A</strain>
    </source>
</reference>
<dbReference type="InterPro" id="IPR018062">
    <property type="entry name" value="HTH_AraC-typ_CS"/>
</dbReference>
<organism evidence="5 6">
    <name type="scientific">Anaerovibrio slackiae</name>
    <dbReference type="NCBI Taxonomy" id="2652309"/>
    <lineage>
        <taxon>Bacteria</taxon>
        <taxon>Bacillati</taxon>
        <taxon>Bacillota</taxon>
        <taxon>Negativicutes</taxon>
        <taxon>Selenomonadales</taxon>
        <taxon>Selenomonadaceae</taxon>
        <taxon>Anaerovibrio</taxon>
    </lineage>
</organism>
<keyword evidence="6" id="KW-1185">Reference proteome</keyword>
<dbReference type="Pfam" id="PF12833">
    <property type="entry name" value="HTH_18"/>
    <property type="match status" value="1"/>
</dbReference>
<dbReference type="SMART" id="SM00342">
    <property type="entry name" value="HTH_ARAC"/>
    <property type="match status" value="1"/>
</dbReference>
<sequence length="285" mass="33106">MPEDMSAFSTVTSSRILYTPSSFARFSLLHLQEAGSLQAVQPHTSRREKLQSYLCFVVCQGSGRLFYENTEYCLSAGDMVFIDCRKGYSHVTEDDLWSLRWCHFYGLSMPDIYAKYRERGGKAVFHPDDAGAIEGILSGLYDLASSSDYVRDMRINEKLNELLTILMEQSWHQEVAVASKKRMELNEIKKYLDENYGRKVSLEDLANKFFVSKCYLSRIFKDSYGFTVNKYILFKRITEAKRLLRFSAKNVDEIADSVGMNDANYFSRMFRKVEGMSPSEYRKRW</sequence>
<dbReference type="InterPro" id="IPR020449">
    <property type="entry name" value="Tscrpt_reg_AraC-type_HTH"/>
</dbReference>
<feature type="domain" description="HTH araC/xylS-type" evidence="4">
    <location>
        <begin position="186"/>
        <end position="284"/>
    </location>
</feature>
<evidence type="ECO:0000256" key="3">
    <source>
        <dbReference type="ARBA" id="ARBA00023163"/>
    </source>
</evidence>
<dbReference type="Proteomes" id="UP000433181">
    <property type="component" value="Unassembled WGS sequence"/>
</dbReference>
<accession>A0A6I2UFK9</accession>
<dbReference type="InterPro" id="IPR037923">
    <property type="entry name" value="HTH-like"/>
</dbReference>
<dbReference type="GeneID" id="96779464"/>
<name>A0A6I2UFK9_9FIRM</name>
<dbReference type="PROSITE" id="PS01124">
    <property type="entry name" value="HTH_ARAC_FAMILY_2"/>
    <property type="match status" value="1"/>
</dbReference>
<dbReference type="GO" id="GO:0003700">
    <property type="term" value="F:DNA-binding transcription factor activity"/>
    <property type="evidence" value="ECO:0007669"/>
    <property type="project" value="InterPro"/>
</dbReference>
<dbReference type="EMBL" id="VUNR01000025">
    <property type="protein sequence ID" value="MSU09517.1"/>
    <property type="molecule type" value="Genomic_DNA"/>
</dbReference>
<dbReference type="PANTHER" id="PTHR43280:SF17">
    <property type="entry name" value="ARAC-TYPE DNA-BINDING DOMAIN-CONTAINING PROTEIN"/>
    <property type="match status" value="1"/>
</dbReference>
<dbReference type="AlphaFoldDB" id="A0A6I2UFK9"/>
<dbReference type="SUPFAM" id="SSF46689">
    <property type="entry name" value="Homeodomain-like"/>
    <property type="match status" value="2"/>
</dbReference>
<evidence type="ECO:0000259" key="4">
    <source>
        <dbReference type="PROSITE" id="PS01124"/>
    </source>
</evidence>
<dbReference type="PANTHER" id="PTHR43280">
    <property type="entry name" value="ARAC-FAMILY TRANSCRIPTIONAL REGULATOR"/>
    <property type="match status" value="1"/>
</dbReference>
<dbReference type="PROSITE" id="PS00041">
    <property type="entry name" value="HTH_ARAC_FAMILY_1"/>
    <property type="match status" value="1"/>
</dbReference>
<evidence type="ECO:0000313" key="6">
    <source>
        <dbReference type="Proteomes" id="UP000433181"/>
    </source>
</evidence>
<dbReference type="PRINTS" id="PR00032">
    <property type="entry name" value="HTHARAC"/>
</dbReference>
<dbReference type="Gene3D" id="2.60.120.280">
    <property type="entry name" value="Regulatory protein AraC"/>
    <property type="match status" value="1"/>
</dbReference>
<evidence type="ECO:0000313" key="5">
    <source>
        <dbReference type="EMBL" id="MSU09517.1"/>
    </source>
</evidence>
<dbReference type="InterPro" id="IPR009057">
    <property type="entry name" value="Homeodomain-like_sf"/>
</dbReference>
<dbReference type="RefSeq" id="WP_154407687.1">
    <property type="nucleotide sequence ID" value="NZ_VUNR01000025.1"/>
</dbReference>
<dbReference type="SUPFAM" id="SSF51215">
    <property type="entry name" value="Regulatory protein AraC"/>
    <property type="match status" value="1"/>
</dbReference>